<dbReference type="GO" id="GO:0016874">
    <property type="term" value="F:ligase activity"/>
    <property type="evidence" value="ECO:0007669"/>
    <property type="project" value="UniProtKB-KW"/>
</dbReference>
<keyword evidence="1" id="KW-0547">Nucleotide-binding</keyword>
<dbReference type="PANTHER" id="PTHR42793">
    <property type="entry name" value="COA BINDING DOMAIN CONTAINING PROTEIN"/>
    <property type="match status" value="1"/>
</dbReference>
<name>A0AA41URP5_9BACT</name>
<dbReference type="GO" id="GO:0046872">
    <property type="term" value="F:metal ion binding"/>
    <property type="evidence" value="ECO:0007669"/>
    <property type="project" value="InterPro"/>
</dbReference>
<dbReference type="InterPro" id="IPR036291">
    <property type="entry name" value="NAD(P)-bd_dom_sf"/>
</dbReference>
<dbReference type="SUPFAM" id="SSF52210">
    <property type="entry name" value="Succinyl-CoA synthetase domains"/>
    <property type="match status" value="2"/>
</dbReference>
<dbReference type="Gene3D" id="3.30.1490.20">
    <property type="entry name" value="ATP-grasp fold, A domain"/>
    <property type="match status" value="1"/>
</dbReference>
<dbReference type="InterPro" id="IPR032875">
    <property type="entry name" value="Succ_CoA_lig_flav_dom"/>
</dbReference>
<dbReference type="SMART" id="SM00881">
    <property type="entry name" value="CoA_binding"/>
    <property type="match status" value="1"/>
</dbReference>
<evidence type="ECO:0000313" key="4">
    <source>
        <dbReference type="Proteomes" id="UP001165427"/>
    </source>
</evidence>
<dbReference type="Pfam" id="PF13549">
    <property type="entry name" value="ATP-grasp_5"/>
    <property type="match status" value="1"/>
</dbReference>
<evidence type="ECO:0000313" key="3">
    <source>
        <dbReference type="EMBL" id="MCJ8502528.1"/>
    </source>
</evidence>
<dbReference type="Gene3D" id="3.40.50.261">
    <property type="entry name" value="Succinyl-CoA synthetase domains"/>
    <property type="match status" value="2"/>
</dbReference>
<dbReference type="InterPro" id="IPR016102">
    <property type="entry name" value="Succinyl-CoA_synth-like"/>
</dbReference>
<dbReference type="SUPFAM" id="SSF56059">
    <property type="entry name" value="Glutathione synthetase ATP-binding domain-like"/>
    <property type="match status" value="1"/>
</dbReference>
<reference evidence="3" key="1">
    <citation type="submission" date="2022-04" db="EMBL/GenBank/DDBJ databases">
        <title>Desulfatitalea alkaliphila sp. nov., a novel anaerobic sulfate-reducing bacterium isolated from terrestrial mud volcano, Taman Peninsula, Russia.</title>
        <authorList>
            <person name="Khomyakova M.A."/>
            <person name="Merkel A.Y."/>
            <person name="Slobodkin A.I."/>
        </authorList>
    </citation>
    <scope>NUCLEOTIDE SEQUENCE</scope>
    <source>
        <strain evidence="3">M08but</strain>
    </source>
</reference>
<dbReference type="PANTHER" id="PTHR42793:SF1">
    <property type="entry name" value="PEPTIDYL-LYSINE N-ACETYLTRANSFERASE PATZ"/>
    <property type="match status" value="1"/>
</dbReference>
<keyword evidence="1" id="KW-0067">ATP-binding</keyword>
<dbReference type="InterPro" id="IPR011761">
    <property type="entry name" value="ATP-grasp"/>
</dbReference>
<dbReference type="Pfam" id="PF13380">
    <property type="entry name" value="CoA_binding_2"/>
    <property type="match status" value="1"/>
</dbReference>
<comment type="caution">
    <text evidence="3">The sequence shown here is derived from an EMBL/GenBank/DDBJ whole genome shotgun (WGS) entry which is preliminary data.</text>
</comment>
<accession>A0AA41URP5</accession>
<dbReference type="EMBL" id="JALJRB010000028">
    <property type="protein sequence ID" value="MCJ8502528.1"/>
    <property type="molecule type" value="Genomic_DNA"/>
</dbReference>
<dbReference type="GO" id="GO:0005524">
    <property type="term" value="F:ATP binding"/>
    <property type="evidence" value="ECO:0007669"/>
    <property type="project" value="UniProtKB-UniRule"/>
</dbReference>
<protein>
    <submittedName>
        <fullName evidence="3">Acetate--CoA ligase family protein</fullName>
    </submittedName>
</protein>
<proteinExistence type="predicted"/>
<keyword evidence="3" id="KW-0436">Ligase</keyword>
<organism evidence="3 4">
    <name type="scientific">Desulfatitalea alkaliphila</name>
    <dbReference type="NCBI Taxonomy" id="2929485"/>
    <lineage>
        <taxon>Bacteria</taxon>
        <taxon>Pseudomonadati</taxon>
        <taxon>Thermodesulfobacteriota</taxon>
        <taxon>Desulfobacteria</taxon>
        <taxon>Desulfobacterales</taxon>
        <taxon>Desulfosarcinaceae</taxon>
        <taxon>Desulfatitalea</taxon>
    </lineage>
</organism>
<dbReference type="Gene3D" id="3.30.470.20">
    <property type="entry name" value="ATP-grasp fold, B domain"/>
    <property type="match status" value="1"/>
</dbReference>
<gene>
    <name evidence="3" type="ORF">MRX98_18270</name>
</gene>
<dbReference type="AlphaFoldDB" id="A0AA41URP5"/>
<dbReference type="Proteomes" id="UP001165427">
    <property type="component" value="Unassembled WGS sequence"/>
</dbReference>
<dbReference type="Pfam" id="PF13607">
    <property type="entry name" value="Succ_CoA_lig"/>
    <property type="match status" value="1"/>
</dbReference>
<dbReference type="InterPro" id="IPR003781">
    <property type="entry name" value="CoA-bd"/>
</dbReference>
<keyword evidence="4" id="KW-1185">Reference proteome</keyword>
<dbReference type="SUPFAM" id="SSF51735">
    <property type="entry name" value="NAD(P)-binding Rossmann-fold domains"/>
    <property type="match status" value="1"/>
</dbReference>
<evidence type="ECO:0000256" key="1">
    <source>
        <dbReference type="PROSITE-ProRule" id="PRU00409"/>
    </source>
</evidence>
<dbReference type="PROSITE" id="PS50975">
    <property type="entry name" value="ATP_GRASP"/>
    <property type="match status" value="1"/>
</dbReference>
<dbReference type="Gene3D" id="3.40.50.720">
    <property type="entry name" value="NAD(P)-binding Rossmann-like Domain"/>
    <property type="match status" value="1"/>
</dbReference>
<sequence length="695" mass="74570">MNPNGSMDTFFNPRGVAVVGASTKNLGHHVVLNLVNGFQGGIYPINSNYNEIEGLTCYAAVTEIDGPVDLAIVIVPAGAVPGVLEACAAKGILHVIIESAGFSETGPEGIALQARCDTIARAAGMRLWGPNCMGLVDLPNQRFFTFMHPAIRREGLLPGRISLIVQSGMMSAIFLAELGRRGIGVAKACSIGNRTDVDECDILEYLLQDEQTDVVALYLESMPRGRRFARMARQAAKPIVLLNGGQSRAGATAAMSHTYSLAGNARLLNSVLVQAGVTMAEGIFQMMDMAHTLSMIPHMNPAGRTAILTLSGGAGILMCDALEINGIPIADLSEETRRKVGEIFPPWMPVANPIDLFPAVARNGRRVAFQGAFSGALADPGVDALVIHFVAGLEADMPDFQDLQARARKDGKVLMFWLMGRREGSRTFRDKARAAGIPVHDDALRIGQCLRAVARYQAHRQSAPGADTPPAQITAAPSLPIHQPGIWDEYDSKMLLATHHIPVVTEFLTDSSAEAAILARRIGYPVVLKGLAPGEAHKSERGLVRLNIGAPHDLDRAYTELRDKVGDRGRVLIQQQVTGDYELIAGFLRDPQFGPCVMFGLGGILAELEPDVVFELAPLDNQAAVQLIRAIRNRRLLTGFRGKPPLDEVAMADLLVRLGDIGTRCPSISQIDINPLLITKGTPVAVDATVIMEGA</sequence>
<feature type="domain" description="ATP-grasp" evidence="2">
    <location>
        <begin position="493"/>
        <end position="693"/>
    </location>
</feature>
<evidence type="ECO:0000259" key="2">
    <source>
        <dbReference type="PROSITE" id="PS50975"/>
    </source>
</evidence>
<dbReference type="RefSeq" id="WP_246913438.1">
    <property type="nucleotide sequence ID" value="NZ_JALJRB010000028.1"/>
</dbReference>
<dbReference type="InterPro" id="IPR013815">
    <property type="entry name" value="ATP_grasp_subdomain_1"/>
</dbReference>